<name>A0ABW3G791_9NOCA</name>
<organism evidence="3 4">
    <name type="scientific">Williamsia deligens</name>
    <dbReference type="NCBI Taxonomy" id="321325"/>
    <lineage>
        <taxon>Bacteria</taxon>
        <taxon>Bacillati</taxon>
        <taxon>Actinomycetota</taxon>
        <taxon>Actinomycetes</taxon>
        <taxon>Mycobacteriales</taxon>
        <taxon>Nocardiaceae</taxon>
        <taxon>Williamsia</taxon>
    </lineage>
</organism>
<dbReference type="EMBL" id="JBHTIL010000001">
    <property type="protein sequence ID" value="MFD0926586.1"/>
    <property type="molecule type" value="Genomic_DNA"/>
</dbReference>
<comment type="caution">
    <text evidence="3">The sequence shown here is derived from an EMBL/GenBank/DDBJ whole genome shotgun (WGS) entry which is preliminary data.</text>
</comment>
<evidence type="ECO:0000256" key="1">
    <source>
        <dbReference type="SAM" id="MobiDB-lite"/>
    </source>
</evidence>
<keyword evidence="2" id="KW-0472">Membrane</keyword>
<protein>
    <recommendedName>
        <fullName evidence="5">Holin</fullName>
    </recommendedName>
</protein>
<reference evidence="4" key="1">
    <citation type="journal article" date="2019" name="Int. J. Syst. Evol. Microbiol.">
        <title>The Global Catalogue of Microorganisms (GCM) 10K type strain sequencing project: providing services to taxonomists for standard genome sequencing and annotation.</title>
        <authorList>
            <consortium name="The Broad Institute Genomics Platform"/>
            <consortium name="The Broad Institute Genome Sequencing Center for Infectious Disease"/>
            <person name="Wu L."/>
            <person name="Ma J."/>
        </authorList>
    </citation>
    <scope>NUCLEOTIDE SEQUENCE [LARGE SCALE GENOMIC DNA]</scope>
    <source>
        <strain evidence="4">CCUG 50873</strain>
    </source>
</reference>
<evidence type="ECO:0000256" key="2">
    <source>
        <dbReference type="SAM" id="Phobius"/>
    </source>
</evidence>
<dbReference type="Proteomes" id="UP001597068">
    <property type="component" value="Unassembled WGS sequence"/>
</dbReference>
<evidence type="ECO:0000313" key="3">
    <source>
        <dbReference type="EMBL" id="MFD0926586.1"/>
    </source>
</evidence>
<feature type="transmembrane region" description="Helical" evidence="2">
    <location>
        <begin position="78"/>
        <end position="96"/>
    </location>
</feature>
<evidence type="ECO:0000313" key="4">
    <source>
        <dbReference type="Proteomes" id="UP001597068"/>
    </source>
</evidence>
<evidence type="ECO:0008006" key="5">
    <source>
        <dbReference type="Google" id="ProtNLM"/>
    </source>
</evidence>
<sequence length="107" mass="11234">MTSSHDPGLRPNPAHHGEPAPFPPAPHTANLRQRIETKVSTKTTELIAYVVAVLAVVITALVVGGDDGSSDPFGAAEALKYITWLTIGYMVARGLAKSGSPATDDRN</sequence>
<keyword evidence="2" id="KW-0812">Transmembrane</keyword>
<feature type="transmembrane region" description="Helical" evidence="2">
    <location>
        <begin position="46"/>
        <end position="66"/>
    </location>
</feature>
<keyword evidence="4" id="KW-1185">Reference proteome</keyword>
<gene>
    <name evidence="3" type="ORF">ACFQ04_12655</name>
</gene>
<proteinExistence type="predicted"/>
<keyword evidence="2" id="KW-1133">Transmembrane helix</keyword>
<feature type="region of interest" description="Disordered" evidence="1">
    <location>
        <begin position="1"/>
        <end position="29"/>
    </location>
</feature>
<accession>A0ABW3G791</accession>
<dbReference type="RefSeq" id="WP_253645547.1">
    <property type="nucleotide sequence ID" value="NZ_BAAAMO010000002.1"/>
</dbReference>